<organism evidence="5 6">
    <name type="scientific">Exidia glandulosa HHB12029</name>
    <dbReference type="NCBI Taxonomy" id="1314781"/>
    <lineage>
        <taxon>Eukaryota</taxon>
        <taxon>Fungi</taxon>
        <taxon>Dikarya</taxon>
        <taxon>Basidiomycota</taxon>
        <taxon>Agaricomycotina</taxon>
        <taxon>Agaricomycetes</taxon>
        <taxon>Auriculariales</taxon>
        <taxon>Exidiaceae</taxon>
        <taxon>Exidia</taxon>
    </lineage>
</organism>
<dbReference type="PANTHER" id="PTHR33365:SF11">
    <property type="entry name" value="TAT PATHWAY SIGNAL SEQUENCE"/>
    <property type="match status" value="1"/>
</dbReference>
<comment type="similarity">
    <text evidence="3">Belongs to the ustYa family.</text>
</comment>
<feature type="transmembrane region" description="Helical" evidence="4">
    <location>
        <begin position="12"/>
        <end position="32"/>
    </location>
</feature>
<evidence type="ECO:0000256" key="1">
    <source>
        <dbReference type="ARBA" id="ARBA00004685"/>
    </source>
</evidence>
<reference evidence="5 6" key="1">
    <citation type="journal article" date="2016" name="Mol. Biol. Evol.">
        <title>Comparative Genomics of Early-Diverging Mushroom-Forming Fungi Provides Insights into the Origins of Lignocellulose Decay Capabilities.</title>
        <authorList>
            <person name="Nagy L.G."/>
            <person name="Riley R."/>
            <person name="Tritt A."/>
            <person name="Adam C."/>
            <person name="Daum C."/>
            <person name="Floudas D."/>
            <person name="Sun H."/>
            <person name="Yadav J.S."/>
            <person name="Pangilinan J."/>
            <person name="Larsson K.H."/>
            <person name="Matsuura K."/>
            <person name="Barry K."/>
            <person name="Labutti K."/>
            <person name="Kuo R."/>
            <person name="Ohm R.A."/>
            <person name="Bhattacharya S.S."/>
            <person name="Shirouzu T."/>
            <person name="Yoshinaga Y."/>
            <person name="Martin F.M."/>
            <person name="Grigoriev I.V."/>
            <person name="Hibbett D.S."/>
        </authorList>
    </citation>
    <scope>NUCLEOTIDE SEQUENCE [LARGE SCALE GENOMIC DNA]</scope>
    <source>
        <strain evidence="5 6">HHB12029</strain>
    </source>
</reference>
<dbReference type="Proteomes" id="UP000077266">
    <property type="component" value="Unassembled WGS sequence"/>
</dbReference>
<dbReference type="InParanoid" id="A0A165KJC1"/>
<name>A0A165KJC1_EXIGL</name>
<dbReference type="EMBL" id="KV425943">
    <property type="protein sequence ID" value="KZV96422.1"/>
    <property type="molecule type" value="Genomic_DNA"/>
</dbReference>
<comment type="pathway">
    <text evidence="1">Mycotoxin biosynthesis.</text>
</comment>
<evidence type="ECO:0000256" key="3">
    <source>
        <dbReference type="ARBA" id="ARBA00035112"/>
    </source>
</evidence>
<dbReference type="InterPro" id="IPR021765">
    <property type="entry name" value="UstYa-like"/>
</dbReference>
<dbReference type="Pfam" id="PF11807">
    <property type="entry name" value="UstYa"/>
    <property type="match status" value="1"/>
</dbReference>
<evidence type="ECO:0000313" key="6">
    <source>
        <dbReference type="Proteomes" id="UP000077266"/>
    </source>
</evidence>
<keyword evidence="2" id="KW-0560">Oxidoreductase</keyword>
<accession>A0A165KJC1</accession>
<dbReference type="STRING" id="1314781.A0A165KJC1"/>
<evidence type="ECO:0000313" key="5">
    <source>
        <dbReference type="EMBL" id="KZV96422.1"/>
    </source>
</evidence>
<evidence type="ECO:0000256" key="2">
    <source>
        <dbReference type="ARBA" id="ARBA00023002"/>
    </source>
</evidence>
<dbReference type="PANTHER" id="PTHR33365">
    <property type="entry name" value="YALI0B05434P"/>
    <property type="match status" value="1"/>
</dbReference>
<sequence length="194" mass="22242">MLDPRWKPTVLYALGGLLVMLNVSATVLNYLARRSQLQPLRSYSFIGDDYPEYYPMTLAPVSLTPENTAHYAVYANETQREFAALFPPGGGFLYLGPDRRPFGVAMYHQMHCMANLRQAFLDHKGYTIHAHHCFTYLRQAILCEANPTLEPQAPQLGKFAVNVKVPRVCKDWGSVRDLIERNHREVKRGGMIWW</sequence>
<gene>
    <name evidence="5" type="ORF">EXIGLDRAFT_643205</name>
</gene>
<dbReference type="GO" id="GO:0016491">
    <property type="term" value="F:oxidoreductase activity"/>
    <property type="evidence" value="ECO:0007669"/>
    <property type="project" value="UniProtKB-KW"/>
</dbReference>
<dbReference type="AlphaFoldDB" id="A0A165KJC1"/>
<proteinExistence type="inferred from homology"/>
<dbReference type="GO" id="GO:0043386">
    <property type="term" value="P:mycotoxin biosynthetic process"/>
    <property type="evidence" value="ECO:0007669"/>
    <property type="project" value="InterPro"/>
</dbReference>
<keyword evidence="4" id="KW-0812">Transmembrane</keyword>
<protein>
    <submittedName>
        <fullName evidence="5">Uncharacterized protein</fullName>
    </submittedName>
</protein>
<keyword evidence="4" id="KW-0472">Membrane</keyword>
<keyword evidence="6" id="KW-1185">Reference proteome</keyword>
<keyword evidence="4" id="KW-1133">Transmembrane helix</keyword>
<dbReference type="OrthoDB" id="3687641at2759"/>
<evidence type="ECO:0000256" key="4">
    <source>
        <dbReference type="SAM" id="Phobius"/>
    </source>
</evidence>